<dbReference type="AlphaFoldDB" id="A0A347TIT0"/>
<gene>
    <name evidence="1" type="ORF">AMRN_0754</name>
    <name evidence="2" type="ORF">CPH92_13705</name>
</gene>
<dbReference type="EMBL" id="NXAO01000087">
    <property type="protein sequence ID" value="PHO14087.1"/>
    <property type="molecule type" value="Genomic_DNA"/>
</dbReference>
<dbReference type="Proteomes" id="UP000264693">
    <property type="component" value="Chromosome"/>
</dbReference>
<dbReference type="Proteomes" id="UP000224740">
    <property type="component" value="Unassembled WGS sequence"/>
</dbReference>
<dbReference type="RefSeq" id="WP_099312682.1">
    <property type="nucleotide sequence ID" value="NZ_CP032101.1"/>
</dbReference>
<accession>A0A347TIT0</accession>
<dbReference type="KEGG" id="amar:AMRN_0754"/>
<evidence type="ECO:0000313" key="1">
    <source>
        <dbReference type="EMBL" id="AXX86508.1"/>
    </source>
</evidence>
<dbReference type="EMBL" id="CP032101">
    <property type="protein sequence ID" value="AXX86508.1"/>
    <property type="molecule type" value="Genomic_DNA"/>
</dbReference>
<evidence type="ECO:0000313" key="3">
    <source>
        <dbReference type="Proteomes" id="UP000224740"/>
    </source>
</evidence>
<reference evidence="2" key="2">
    <citation type="submission" date="2017-09" db="EMBL/GenBank/DDBJ databases">
        <authorList>
            <person name="Perez-Cataluna A."/>
            <person name="Figueras M.J."/>
            <person name="Salas-Masso N."/>
        </authorList>
    </citation>
    <scope>NUCLEOTIDE SEQUENCE</scope>
    <source>
        <strain evidence="2">CECT 7727</strain>
    </source>
</reference>
<protein>
    <submittedName>
        <fullName evidence="1">Uncharacterized protein</fullName>
    </submittedName>
</protein>
<reference evidence="3" key="1">
    <citation type="submission" date="2017-09" db="EMBL/GenBank/DDBJ databases">
        <title>Arcobacter canalis sp. nov., a new species isolated from a water canal contaminated with urban sewage.</title>
        <authorList>
            <person name="Perez-Cataluna A."/>
            <person name="Salas-Masso N."/>
            <person name="Figueras M.J."/>
        </authorList>
    </citation>
    <scope>NUCLEOTIDE SEQUENCE [LARGE SCALE GENOMIC DNA]</scope>
    <source>
        <strain evidence="3">CECT 7727</strain>
    </source>
</reference>
<sequence>MKNFLKVDLFVKISGYEINEEEGTFQIQNISFDNGKLLKHTVKIHKLYKEDSLKALLGKTVKVEEPKEYKNGIKVFYAGSDIKKVDIDEDFKINREITLKVDNIIESTSIDKNTNKKLTHSTIQSIVSNGTRTDLFNIKIKNTKKIELDNLKGKEVVVRGVNVASTDFGTFYSSVEKPILLNQPKA</sequence>
<organism evidence="1 4">
    <name type="scientific">Malaciobacter marinus</name>
    <dbReference type="NCBI Taxonomy" id="505249"/>
    <lineage>
        <taxon>Bacteria</taxon>
        <taxon>Pseudomonadati</taxon>
        <taxon>Campylobacterota</taxon>
        <taxon>Epsilonproteobacteria</taxon>
        <taxon>Campylobacterales</taxon>
        <taxon>Arcobacteraceae</taxon>
        <taxon>Malaciobacter</taxon>
    </lineage>
</organism>
<keyword evidence="3" id="KW-1185">Reference proteome</keyword>
<reference evidence="1 4" key="3">
    <citation type="submission" date="2018-08" db="EMBL/GenBank/DDBJ databases">
        <title>Complete genome of the Arcobacter marinus type strain JCM 15502.</title>
        <authorList>
            <person name="Miller W.G."/>
            <person name="Yee E."/>
            <person name="Huynh S."/>
            <person name="Parker C.T."/>
        </authorList>
    </citation>
    <scope>NUCLEOTIDE SEQUENCE [LARGE SCALE GENOMIC DNA]</scope>
    <source>
        <strain evidence="1 4">JCM 15502</strain>
    </source>
</reference>
<evidence type="ECO:0000313" key="4">
    <source>
        <dbReference type="Proteomes" id="UP000264693"/>
    </source>
</evidence>
<evidence type="ECO:0000313" key="2">
    <source>
        <dbReference type="EMBL" id="PHO14087.1"/>
    </source>
</evidence>
<name>A0A347TIT0_9BACT</name>
<proteinExistence type="predicted"/>